<organism evidence="1 2">
    <name type="scientific">Castanea mollissima</name>
    <name type="common">Chinese chestnut</name>
    <dbReference type="NCBI Taxonomy" id="60419"/>
    <lineage>
        <taxon>Eukaryota</taxon>
        <taxon>Viridiplantae</taxon>
        <taxon>Streptophyta</taxon>
        <taxon>Embryophyta</taxon>
        <taxon>Tracheophyta</taxon>
        <taxon>Spermatophyta</taxon>
        <taxon>Magnoliopsida</taxon>
        <taxon>eudicotyledons</taxon>
        <taxon>Gunneridae</taxon>
        <taxon>Pentapetalae</taxon>
        <taxon>rosids</taxon>
        <taxon>fabids</taxon>
        <taxon>Fagales</taxon>
        <taxon>Fagaceae</taxon>
        <taxon>Castanea</taxon>
    </lineage>
</organism>
<proteinExistence type="predicted"/>
<keyword evidence="2" id="KW-1185">Reference proteome</keyword>
<dbReference type="AlphaFoldDB" id="A0A8J4V3S5"/>
<evidence type="ECO:0000313" key="2">
    <source>
        <dbReference type="Proteomes" id="UP000737018"/>
    </source>
</evidence>
<protein>
    <submittedName>
        <fullName evidence="1">Uncharacterized protein</fullName>
    </submittedName>
</protein>
<evidence type="ECO:0000313" key="1">
    <source>
        <dbReference type="EMBL" id="KAF3943722.1"/>
    </source>
</evidence>
<comment type="caution">
    <text evidence="1">The sequence shown here is derived from an EMBL/GenBank/DDBJ whole genome shotgun (WGS) entry which is preliminary data.</text>
</comment>
<name>A0A8J4V3S5_9ROSI</name>
<dbReference type="Proteomes" id="UP000737018">
    <property type="component" value="Unassembled WGS sequence"/>
</dbReference>
<accession>A0A8J4V3S5</accession>
<reference evidence="1" key="1">
    <citation type="submission" date="2020-03" db="EMBL/GenBank/DDBJ databases">
        <title>Castanea mollissima Vanexum genome sequencing.</title>
        <authorList>
            <person name="Staton M."/>
        </authorList>
    </citation>
    <scope>NUCLEOTIDE SEQUENCE</scope>
    <source>
        <tissue evidence="1">Leaf</tissue>
    </source>
</reference>
<gene>
    <name evidence="1" type="ORF">CMV_029750</name>
</gene>
<sequence length="74" mass="8618">MVPIQSAHARVLRLSQLAIKEVKLLTEKWVIPFGRIYFRENTLVPVSDCYPCQTQALCEFLLCLCIIDIDLFQY</sequence>
<dbReference type="EMBL" id="JRKL02012802">
    <property type="protein sequence ID" value="KAF3943722.1"/>
    <property type="molecule type" value="Genomic_DNA"/>
</dbReference>